<evidence type="ECO:0000259" key="1">
    <source>
        <dbReference type="SMART" id="SM00382"/>
    </source>
</evidence>
<reference evidence="3" key="1">
    <citation type="journal article" date="2019" name="Int. J. Syst. Evol. Microbiol.">
        <title>The Global Catalogue of Microorganisms (GCM) 10K type strain sequencing project: providing services to taxonomists for standard genome sequencing and annotation.</title>
        <authorList>
            <consortium name="The Broad Institute Genomics Platform"/>
            <consortium name="The Broad Institute Genome Sequencing Center for Infectious Disease"/>
            <person name="Wu L."/>
            <person name="Ma J."/>
        </authorList>
    </citation>
    <scope>NUCLEOTIDE SEQUENCE [LARGE SCALE GENOMIC DNA]</scope>
    <source>
        <strain evidence="3">CGMCC 4.7683</strain>
    </source>
</reference>
<dbReference type="Proteomes" id="UP000635387">
    <property type="component" value="Unassembled WGS sequence"/>
</dbReference>
<protein>
    <recommendedName>
        <fullName evidence="1">AAA+ ATPase domain-containing protein</fullName>
    </recommendedName>
</protein>
<comment type="caution">
    <text evidence="2">The sequence shown here is derived from an EMBL/GenBank/DDBJ whole genome shotgun (WGS) entry which is preliminary data.</text>
</comment>
<gene>
    <name evidence="2" type="ORF">GCM10017790_63300</name>
</gene>
<dbReference type="InterPro" id="IPR003593">
    <property type="entry name" value="AAA+_ATPase"/>
</dbReference>
<dbReference type="RefSeq" id="WP_191258049.1">
    <property type="nucleotide sequence ID" value="NZ_BNAY01000008.1"/>
</dbReference>
<dbReference type="InterPro" id="IPR011704">
    <property type="entry name" value="ATPase_dyneun-rel_AAA"/>
</dbReference>
<keyword evidence="3" id="KW-1185">Reference proteome</keyword>
<sequence length="308" mass="34341">MTGHLTENSLSEAGERYLPSDRLRLAVRVAQATERPLLLYGDPGSGKSSLARYIAATGGYRYYEHVTTARTQARDLLWSFDSVRRLGDAQAHGGQRALPPDNDYVVPGVFWWAFDRTSALEAQRAKEPVRDWNERHRDRPAVLLIDEIDKADPDLPNGLLSPLADRRFTVSDVTGGLEVTEAQAARSVIVVTSNRERDLPPAFERRCVVHRLPGHEEDDLRRIVERHLDRDGLERAPAELVDLLLDRLAAAKTTAKAKHRRAPSTAEFLDAVRACVRLPQDVRDDFTGLIGMIFDKDPDRPAGAGGAR</sequence>
<accession>A0ABQ3LZH2</accession>
<evidence type="ECO:0000313" key="3">
    <source>
        <dbReference type="Proteomes" id="UP000635387"/>
    </source>
</evidence>
<dbReference type="Pfam" id="PF07728">
    <property type="entry name" value="AAA_5"/>
    <property type="match status" value="1"/>
</dbReference>
<feature type="domain" description="AAA+ ATPase" evidence="1">
    <location>
        <begin position="33"/>
        <end position="215"/>
    </location>
</feature>
<evidence type="ECO:0000313" key="2">
    <source>
        <dbReference type="EMBL" id="GHH30091.1"/>
    </source>
</evidence>
<dbReference type="Gene3D" id="3.40.50.300">
    <property type="entry name" value="P-loop containing nucleotide triphosphate hydrolases"/>
    <property type="match status" value="1"/>
</dbReference>
<dbReference type="EMBL" id="BNAY01000008">
    <property type="protein sequence ID" value="GHH30091.1"/>
    <property type="molecule type" value="Genomic_DNA"/>
</dbReference>
<dbReference type="SMART" id="SM00382">
    <property type="entry name" value="AAA"/>
    <property type="match status" value="1"/>
</dbReference>
<dbReference type="CDD" id="cd00009">
    <property type="entry name" value="AAA"/>
    <property type="match status" value="1"/>
</dbReference>
<name>A0ABQ3LZH2_9PSEU</name>
<organism evidence="2 3">
    <name type="scientific">Amycolatopsis oliviviridis</name>
    <dbReference type="NCBI Taxonomy" id="1471590"/>
    <lineage>
        <taxon>Bacteria</taxon>
        <taxon>Bacillati</taxon>
        <taxon>Actinomycetota</taxon>
        <taxon>Actinomycetes</taxon>
        <taxon>Pseudonocardiales</taxon>
        <taxon>Pseudonocardiaceae</taxon>
        <taxon>Amycolatopsis</taxon>
    </lineage>
</organism>
<dbReference type="SUPFAM" id="SSF52540">
    <property type="entry name" value="P-loop containing nucleoside triphosphate hydrolases"/>
    <property type="match status" value="1"/>
</dbReference>
<dbReference type="InterPro" id="IPR027417">
    <property type="entry name" value="P-loop_NTPase"/>
</dbReference>
<proteinExistence type="predicted"/>